<reference evidence="2 3" key="1">
    <citation type="journal article" date="2013" name="Genome Announc.">
        <title>Draft Genome Sequence of Winogradskyella psychrotolerans RS-3T, Isolated from the Marine Transect of Kongsfjorden, Ny-Alesund, Svalbard, Arctic Ocean.</title>
        <authorList>
            <person name="Kumar Pinnaka A."/>
            <person name="Ara S."/>
            <person name="Singh A."/>
            <person name="Shivaji S."/>
        </authorList>
    </citation>
    <scope>NUCLEOTIDE SEQUENCE [LARGE SCALE GENOMIC DNA]</scope>
    <source>
        <strain evidence="2 3">RS-3</strain>
    </source>
</reference>
<comment type="caution">
    <text evidence="2">The sequence shown here is derived from an EMBL/GenBank/DDBJ whole genome shotgun (WGS) entry which is preliminary data.</text>
</comment>
<evidence type="ECO:0000313" key="2">
    <source>
        <dbReference type="EMBL" id="EPR72350.1"/>
    </source>
</evidence>
<feature type="transmembrane region" description="Helical" evidence="1">
    <location>
        <begin position="49"/>
        <end position="69"/>
    </location>
</feature>
<dbReference type="eggNOG" id="ENOG50331EF">
    <property type="taxonomic scope" value="Bacteria"/>
</dbReference>
<dbReference type="AlphaFoldDB" id="S7VQ12"/>
<keyword evidence="3" id="KW-1185">Reference proteome</keyword>
<feature type="transmembrane region" description="Helical" evidence="1">
    <location>
        <begin position="81"/>
        <end position="105"/>
    </location>
</feature>
<keyword evidence="1" id="KW-0812">Transmembrane</keyword>
<dbReference type="STRING" id="641526.ADIWIN_2520"/>
<dbReference type="Pfam" id="PF20587">
    <property type="entry name" value="DUF6789"/>
    <property type="match status" value="1"/>
</dbReference>
<accession>S7VQ12</accession>
<protein>
    <recommendedName>
        <fullName evidence="4">DUF1440 domain-containing protein</fullName>
    </recommendedName>
</protein>
<feature type="transmembrane region" description="Helical" evidence="1">
    <location>
        <begin position="5"/>
        <end position="29"/>
    </location>
</feature>
<dbReference type="Proteomes" id="UP000014962">
    <property type="component" value="Unassembled WGS sequence"/>
</dbReference>
<keyword evidence="1" id="KW-0472">Membrane</keyword>
<name>S7VQ12_9FLAO</name>
<dbReference type="InterPro" id="IPR046739">
    <property type="entry name" value="DUF6789"/>
</dbReference>
<evidence type="ECO:0008006" key="4">
    <source>
        <dbReference type="Google" id="ProtNLM"/>
    </source>
</evidence>
<dbReference type="OrthoDB" id="9814048at2"/>
<sequence length="144" mass="15412">MNNKFLISIVAGIVATIAMTAMMMIAAQLGMPKMEPPKMLATTMGASVAIGWIMHFMIGIIFALIYSFIIKDWLTKISSSLGKGVVFGIIAFVMAQISMGLMMQIFPTMPTPSGNMILILMGGLIGHILFGIVVAAIVNKKITS</sequence>
<evidence type="ECO:0000313" key="3">
    <source>
        <dbReference type="Proteomes" id="UP000014962"/>
    </source>
</evidence>
<evidence type="ECO:0000256" key="1">
    <source>
        <dbReference type="SAM" id="Phobius"/>
    </source>
</evidence>
<dbReference type="RefSeq" id="WP_020897425.1">
    <property type="nucleotide sequence ID" value="NZ_ATMR01000124.1"/>
</dbReference>
<keyword evidence="1" id="KW-1133">Transmembrane helix</keyword>
<feature type="transmembrane region" description="Helical" evidence="1">
    <location>
        <begin position="117"/>
        <end position="138"/>
    </location>
</feature>
<gene>
    <name evidence="2" type="ORF">ADIWIN_2520</name>
</gene>
<proteinExistence type="predicted"/>
<dbReference type="EMBL" id="ATMR01000124">
    <property type="protein sequence ID" value="EPR72350.1"/>
    <property type="molecule type" value="Genomic_DNA"/>
</dbReference>
<organism evidence="2 3">
    <name type="scientific">Winogradskyella psychrotolerans RS-3</name>
    <dbReference type="NCBI Taxonomy" id="641526"/>
    <lineage>
        <taxon>Bacteria</taxon>
        <taxon>Pseudomonadati</taxon>
        <taxon>Bacteroidota</taxon>
        <taxon>Flavobacteriia</taxon>
        <taxon>Flavobacteriales</taxon>
        <taxon>Flavobacteriaceae</taxon>
        <taxon>Winogradskyella</taxon>
    </lineage>
</organism>